<keyword evidence="1" id="KW-1133">Transmembrane helix</keyword>
<proteinExistence type="predicted"/>
<keyword evidence="3" id="KW-1185">Reference proteome</keyword>
<feature type="transmembrane region" description="Helical" evidence="1">
    <location>
        <begin position="293"/>
        <end position="311"/>
    </location>
</feature>
<keyword evidence="1" id="KW-0812">Transmembrane</keyword>
<comment type="caution">
    <text evidence="2">The sequence shown here is derived from an EMBL/GenBank/DDBJ whole genome shotgun (WGS) entry which is preliminary data.</text>
</comment>
<gene>
    <name evidence="2" type="ORF">JZO85_17420</name>
</gene>
<keyword evidence="1" id="KW-0472">Membrane</keyword>
<dbReference type="EMBL" id="JAFLVR010000047">
    <property type="protein sequence ID" value="MBO0454040.1"/>
    <property type="molecule type" value="Genomic_DNA"/>
</dbReference>
<feature type="transmembrane region" description="Helical" evidence="1">
    <location>
        <begin position="323"/>
        <end position="342"/>
    </location>
</feature>
<feature type="transmembrane region" description="Helical" evidence="1">
    <location>
        <begin position="348"/>
        <end position="366"/>
    </location>
</feature>
<sequence length="499" mass="57289">MKKIDKVLPYLLLTFVFVITIFSFRDNPLSHVLSGHDSSMFLYFGKGISDGLVPYNDMLDHKGPFLFIIEYFAVLIGFGNLSIGIWLVECVFLAGTLVFLYRTCNVFTGSNLISAIALTLLTPLFILCYDGGNYSEEFALLFISISFYLFSKIIILNKNIRIDYITIGFLGAATFFIRVNMISLWLVFCLFLLLTSLYDKKIDTLIQQIRGIFIGGVITTLSIIGLSIFQNNLKEMFQQAFIMNFLYSDSDLTGKLKAAFSFTDLLLKTGLFPLVIIFFISAFADNKKTPNKIYFVLCIYFVVNFFTVILSGRYYTHYLITQFAPLSVVIALSIQFIMTFIINRAKFIVSLLMIIIIALPATFSAFKTYNWSYNTNNVNSDKTQVKTISNYIKKNSSKKDSIYVHNINANIYLLSDRYSNSRFFVLPAVNYDRFPKLKKEFSEKLDSNRPRFIVVRKDSLLQKQSSSNLNSKVFITLEERYHLVEGIKSDSYLLYEIKK</sequence>
<accession>A0ABS3HKS4</accession>
<feature type="transmembrane region" description="Helical" evidence="1">
    <location>
        <begin position="138"/>
        <end position="155"/>
    </location>
</feature>
<name>A0ABS3HKS4_9ENTE</name>
<evidence type="ECO:0000313" key="3">
    <source>
        <dbReference type="Proteomes" id="UP000664495"/>
    </source>
</evidence>
<feature type="transmembrane region" description="Helical" evidence="1">
    <location>
        <begin position="209"/>
        <end position="229"/>
    </location>
</feature>
<evidence type="ECO:0000313" key="2">
    <source>
        <dbReference type="EMBL" id="MBO0454040.1"/>
    </source>
</evidence>
<feature type="transmembrane region" description="Helical" evidence="1">
    <location>
        <begin position="71"/>
        <end position="100"/>
    </location>
</feature>
<protein>
    <recommendedName>
        <fullName evidence="4">Glycosyltransferase RgtA/B/C/D-like domain-containing protein</fullName>
    </recommendedName>
</protein>
<organism evidence="2 3">
    <name type="scientific">Candidatus Enterococcus murrayae</name>
    <dbReference type="NCBI Taxonomy" id="2815321"/>
    <lineage>
        <taxon>Bacteria</taxon>
        <taxon>Bacillati</taxon>
        <taxon>Bacillota</taxon>
        <taxon>Bacilli</taxon>
        <taxon>Lactobacillales</taxon>
        <taxon>Enterococcaceae</taxon>
        <taxon>Enterococcus</taxon>
    </lineage>
</organism>
<dbReference type="RefSeq" id="WP_207109786.1">
    <property type="nucleotide sequence ID" value="NZ_JAFLVR010000047.1"/>
</dbReference>
<dbReference type="Proteomes" id="UP000664495">
    <property type="component" value="Unassembled WGS sequence"/>
</dbReference>
<evidence type="ECO:0000256" key="1">
    <source>
        <dbReference type="SAM" id="Phobius"/>
    </source>
</evidence>
<feature type="transmembrane region" description="Helical" evidence="1">
    <location>
        <begin position="112"/>
        <end position="132"/>
    </location>
</feature>
<feature type="transmembrane region" description="Helical" evidence="1">
    <location>
        <begin position="167"/>
        <end position="197"/>
    </location>
</feature>
<reference evidence="2 3" key="1">
    <citation type="submission" date="2021-03" db="EMBL/GenBank/DDBJ databases">
        <title>Enterococcal diversity collection.</title>
        <authorList>
            <person name="Gilmore M.S."/>
            <person name="Schwartzman J."/>
            <person name="Van Tyne D."/>
            <person name="Martin M."/>
            <person name="Earl A.M."/>
            <person name="Manson A.L."/>
            <person name="Straub T."/>
            <person name="Salamzade R."/>
            <person name="Saavedra J."/>
            <person name="Lebreton F."/>
            <person name="Prichula J."/>
            <person name="Schaufler K."/>
            <person name="Gaca A."/>
            <person name="Sgardioli B."/>
            <person name="Wagenaar J."/>
            <person name="Strong T."/>
        </authorList>
    </citation>
    <scope>NUCLEOTIDE SEQUENCE [LARGE SCALE GENOMIC DNA]</scope>
    <source>
        <strain evidence="2 3">MJM16</strain>
    </source>
</reference>
<evidence type="ECO:0008006" key="4">
    <source>
        <dbReference type="Google" id="ProtNLM"/>
    </source>
</evidence>
<feature type="transmembrane region" description="Helical" evidence="1">
    <location>
        <begin position="265"/>
        <end position="281"/>
    </location>
</feature>
<feature type="transmembrane region" description="Helical" evidence="1">
    <location>
        <begin position="7"/>
        <end position="24"/>
    </location>
</feature>